<gene>
    <name evidence="2" type="ORF">NIES46_24590</name>
</gene>
<dbReference type="Proteomes" id="UP000326169">
    <property type="component" value="Unassembled WGS sequence"/>
</dbReference>
<dbReference type="NCBIfam" id="TIGR03725">
    <property type="entry name" value="T6A_YeaZ"/>
    <property type="match status" value="1"/>
</dbReference>
<dbReference type="GeneID" id="301683302"/>
<dbReference type="SUPFAM" id="SSF53067">
    <property type="entry name" value="Actin-like ATPase domain"/>
    <property type="match status" value="2"/>
</dbReference>
<evidence type="ECO:0000313" key="3">
    <source>
        <dbReference type="Proteomes" id="UP000326169"/>
    </source>
</evidence>
<name>A0A5M3T4J8_LIMPL</name>
<dbReference type="InterPro" id="IPR000905">
    <property type="entry name" value="Gcp-like_dom"/>
</dbReference>
<organism evidence="2 3">
    <name type="scientific">Limnospira platensis NIES-46</name>
    <dbReference type="NCBI Taxonomy" id="1236695"/>
    <lineage>
        <taxon>Bacteria</taxon>
        <taxon>Bacillati</taxon>
        <taxon>Cyanobacteriota</taxon>
        <taxon>Cyanophyceae</taxon>
        <taxon>Oscillatoriophycideae</taxon>
        <taxon>Oscillatoriales</taxon>
        <taxon>Sirenicapillariaceae</taxon>
        <taxon>Limnospira</taxon>
    </lineage>
</organism>
<evidence type="ECO:0000259" key="1">
    <source>
        <dbReference type="Pfam" id="PF00814"/>
    </source>
</evidence>
<protein>
    <recommendedName>
        <fullName evidence="1">Gcp-like domain-containing protein</fullName>
    </recommendedName>
</protein>
<dbReference type="InterPro" id="IPR043129">
    <property type="entry name" value="ATPase_NBD"/>
</dbReference>
<feature type="domain" description="Gcp-like" evidence="1">
    <location>
        <begin position="54"/>
        <end position="158"/>
    </location>
</feature>
<evidence type="ECO:0000313" key="2">
    <source>
        <dbReference type="EMBL" id="GCE94404.1"/>
    </source>
</evidence>
<dbReference type="InterPro" id="IPR022496">
    <property type="entry name" value="T6A_TsaB"/>
</dbReference>
<reference evidence="2 3" key="1">
    <citation type="journal article" date="2019" name="J Genomics">
        <title>The Draft Genome of a Hydrogen-producing Cyanobacterium, Arthrospira platensis NIES-46.</title>
        <authorList>
            <person name="Suzuki S."/>
            <person name="Yamaguchi H."/>
            <person name="Kawachi M."/>
        </authorList>
    </citation>
    <scope>NUCLEOTIDE SEQUENCE [LARGE SCALE GENOMIC DNA]</scope>
    <source>
        <strain evidence="2 3">NIES-46</strain>
    </source>
</reference>
<sequence>MAKNYGLAIHTSSPELGLAMGKFGEPVRCQTWHLGRDLSTQLHQHISEFMPPQTWSDLQLIAVARGPGSFTGTRLGVVTARTLAQQLDIPLFAISTLAAAAYNLAGDYAGNIALEMPAQRGQLFVAIYQVSSQGLVTELADSVMSPSQWEMLLSQQDKPLKKILLTGGLGHTSCAILEWATLLWEQGNRPHWSDALPFYGQHPVQNLMAD</sequence>
<accession>A0A5M3T4J8</accession>
<comment type="caution">
    <text evidence="2">The sequence shown here is derived from an EMBL/GenBank/DDBJ whole genome shotgun (WGS) entry which is preliminary data.</text>
</comment>
<dbReference type="RefSeq" id="WP_006618931.1">
    <property type="nucleotide sequence ID" value="NZ_BIMW01000096.1"/>
</dbReference>
<proteinExistence type="predicted"/>
<keyword evidence="3" id="KW-1185">Reference proteome</keyword>
<dbReference type="EMBL" id="BIMW01000096">
    <property type="protein sequence ID" value="GCE94404.1"/>
    <property type="molecule type" value="Genomic_DNA"/>
</dbReference>
<dbReference type="Gene3D" id="3.30.420.40">
    <property type="match status" value="2"/>
</dbReference>
<dbReference type="Pfam" id="PF00814">
    <property type="entry name" value="TsaD"/>
    <property type="match status" value="1"/>
</dbReference>